<keyword evidence="3" id="KW-1185">Reference proteome</keyword>
<dbReference type="EMBL" id="BSXT01000424">
    <property type="protein sequence ID" value="GMF27023.1"/>
    <property type="molecule type" value="Genomic_DNA"/>
</dbReference>
<dbReference type="OrthoDB" id="127003at2759"/>
<reference evidence="2" key="1">
    <citation type="submission" date="2023-04" db="EMBL/GenBank/DDBJ databases">
        <title>Phytophthora fragariaefolia NBRC 109709.</title>
        <authorList>
            <person name="Ichikawa N."/>
            <person name="Sato H."/>
            <person name="Tonouchi N."/>
        </authorList>
    </citation>
    <scope>NUCLEOTIDE SEQUENCE</scope>
    <source>
        <strain evidence="2">NBRC 109709</strain>
    </source>
</reference>
<feature type="region of interest" description="Disordered" evidence="1">
    <location>
        <begin position="41"/>
        <end position="108"/>
    </location>
</feature>
<evidence type="ECO:0000313" key="3">
    <source>
        <dbReference type="Proteomes" id="UP001165121"/>
    </source>
</evidence>
<dbReference type="AlphaFoldDB" id="A0A9W6U6M7"/>
<accession>A0A9W6U6M7</accession>
<protein>
    <submittedName>
        <fullName evidence="2">Unnamed protein product</fullName>
    </submittedName>
</protein>
<evidence type="ECO:0000313" key="2">
    <source>
        <dbReference type="EMBL" id="GMF27023.1"/>
    </source>
</evidence>
<proteinExistence type="predicted"/>
<gene>
    <name evidence="2" type="ORF">Pfra01_000526400</name>
</gene>
<feature type="compositionally biased region" description="Low complexity" evidence="1">
    <location>
        <begin position="89"/>
        <end position="100"/>
    </location>
</feature>
<organism evidence="2 3">
    <name type="scientific">Phytophthora fragariaefolia</name>
    <dbReference type="NCBI Taxonomy" id="1490495"/>
    <lineage>
        <taxon>Eukaryota</taxon>
        <taxon>Sar</taxon>
        <taxon>Stramenopiles</taxon>
        <taxon>Oomycota</taxon>
        <taxon>Peronosporomycetes</taxon>
        <taxon>Peronosporales</taxon>
        <taxon>Peronosporaceae</taxon>
        <taxon>Phytophthora</taxon>
    </lineage>
</organism>
<comment type="caution">
    <text evidence="2">The sequence shown here is derived from an EMBL/GenBank/DDBJ whole genome shotgun (WGS) entry which is preliminary data.</text>
</comment>
<dbReference type="Proteomes" id="UP001165121">
    <property type="component" value="Unassembled WGS sequence"/>
</dbReference>
<name>A0A9W6U6M7_9STRA</name>
<sequence length="127" mass="13751">MSLPAKLEKLCPCFHPMEKVFGERPNINPPATVELEAVLHPNNADGHDQDDVASDENVRAIAQSFDQDDADNASPAPEPSLTTRPAICSPETPSSSYPSTLDDELLPNPEVSSCEYALLTPQLKPQI</sequence>
<evidence type="ECO:0000256" key="1">
    <source>
        <dbReference type="SAM" id="MobiDB-lite"/>
    </source>
</evidence>